<dbReference type="Gene3D" id="3.30.70.360">
    <property type="match status" value="1"/>
</dbReference>
<organism evidence="5">
    <name type="scientific">freshwater metagenome</name>
    <dbReference type="NCBI Taxonomy" id="449393"/>
    <lineage>
        <taxon>unclassified sequences</taxon>
        <taxon>metagenomes</taxon>
        <taxon>ecological metagenomes</taxon>
    </lineage>
</organism>
<keyword evidence="1" id="KW-0645">Protease</keyword>
<accession>A0A094PSV1</accession>
<evidence type="ECO:0000259" key="4">
    <source>
        <dbReference type="Pfam" id="PF07687"/>
    </source>
</evidence>
<dbReference type="EMBL" id="JNSL01000157">
    <property type="protein sequence ID" value="KGA14182.1"/>
    <property type="molecule type" value="Genomic_DNA"/>
</dbReference>
<dbReference type="InterPro" id="IPR002933">
    <property type="entry name" value="Peptidase_M20"/>
</dbReference>
<dbReference type="PANTHER" id="PTHR43270:SF12">
    <property type="entry name" value="SUCCINYL-DIAMINOPIMELATE DESUCCINYLASE"/>
    <property type="match status" value="1"/>
</dbReference>
<dbReference type="GO" id="GO:0006508">
    <property type="term" value="P:proteolysis"/>
    <property type="evidence" value="ECO:0007669"/>
    <property type="project" value="UniProtKB-KW"/>
</dbReference>
<protein>
    <recommendedName>
        <fullName evidence="4">Peptidase M20 dimerisation domain-containing protein</fullName>
    </recommendedName>
</protein>
<dbReference type="AlphaFoldDB" id="A0A094PSV1"/>
<dbReference type="NCBIfam" id="NF005914">
    <property type="entry name" value="PRK07907.1"/>
    <property type="match status" value="1"/>
</dbReference>
<dbReference type="SUPFAM" id="SSF53187">
    <property type="entry name" value="Zn-dependent exopeptidases"/>
    <property type="match status" value="1"/>
</dbReference>
<sequence length="477" mass="50515">MVSLKITLMTFFPPTTSAAQLEKASAAVKLLFPEALEILKDLVRIPGIAWEAFDASQLEKSAAAVKSLFEELGVFDKVEILRAGYGDSQLGAPAIVATRKAKNSRPTVLLYAHHDVQPPGDDALWDSAPFEPEIRNGRMYGRGAADDKAGIIAHYASVKLLAEIAGADFDLGLAIFIEGEEEAGSPSFASFLETYKDQLEGDVIVVADSGNWSTTVPAITTTLRGLASLEFEVRTLDHAVHSGMYGGAVPDAMLALVRILGSLWDANGSVTILGLISAKNSNLDYSEAQLRSDSGLLPSTSPIGTGPILPRIWAKPALTLIGLDYPTVALSSNTLVPSLKAKLSLRIAPGDDPERALEALKGHILAHNTLGAEITFGAVELGKPFSLGESGWAKTLAEQSLSLAFGEKSVDIGIGGSIPFIAELERVFPKAQVLVTGVEDPDSRAHSPNESLHLEGFQSAILAQLLFLLGGNQITLS</sequence>
<dbReference type="GO" id="GO:0046872">
    <property type="term" value="F:metal ion binding"/>
    <property type="evidence" value="ECO:0007669"/>
    <property type="project" value="UniProtKB-KW"/>
</dbReference>
<dbReference type="InterPro" id="IPR051458">
    <property type="entry name" value="Cyt/Met_Dipeptidase"/>
</dbReference>
<reference evidence="5" key="1">
    <citation type="submission" date="2014-06" db="EMBL/GenBank/DDBJ databases">
        <title>Key roles for freshwater Actinobacteria revealed by deep metagenomic sequencing.</title>
        <authorList>
            <person name="Ghai R."/>
            <person name="Mizuno C.M."/>
            <person name="Picazo A."/>
            <person name="Camacho A."/>
            <person name="Rodriguez-Valera F."/>
        </authorList>
    </citation>
    <scope>NUCLEOTIDE SEQUENCE</scope>
</reference>
<dbReference type="Pfam" id="PF01546">
    <property type="entry name" value="Peptidase_M20"/>
    <property type="match status" value="1"/>
</dbReference>
<gene>
    <name evidence="5" type="ORF">GM51_17915</name>
</gene>
<comment type="caution">
    <text evidence="5">The sequence shown here is derived from an EMBL/GenBank/DDBJ whole genome shotgun (WGS) entry which is preliminary data.</text>
</comment>
<dbReference type="Gene3D" id="3.40.630.10">
    <property type="entry name" value="Zn peptidases"/>
    <property type="match status" value="1"/>
</dbReference>
<dbReference type="InterPro" id="IPR011650">
    <property type="entry name" value="Peptidase_M20_dimer"/>
</dbReference>
<keyword evidence="2" id="KW-0479">Metal-binding</keyword>
<evidence type="ECO:0000256" key="1">
    <source>
        <dbReference type="ARBA" id="ARBA00022670"/>
    </source>
</evidence>
<evidence type="ECO:0000256" key="2">
    <source>
        <dbReference type="ARBA" id="ARBA00022723"/>
    </source>
</evidence>
<dbReference type="GO" id="GO:0008233">
    <property type="term" value="F:peptidase activity"/>
    <property type="evidence" value="ECO:0007669"/>
    <property type="project" value="UniProtKB-KW"/>
</dbReference>
<evidence type="ECO:0000256" key="3">
    <source>
        <dbReference type="ARBA" id="ARBA00022801"/>
    </source>
</evidence>
<proteinExistence type="predicted"/>
<dbReference type="Pfam" id="PF07687">
    <property type="entry name" value="M20_dimer"/>
    <property type="match status" value="1"/>
</dbReference>
<dbReference type="PANTHER" id="PTHR43270">
    <property type="entry name" value="BETA-ALA-HIS DIPEPTIDASE"/>
    <property type="match status" value="1"/>
</dbReference>
<evidence type="ECO:0000313" key="5">
    <source>
        <dbReference type="EMBL" id="KGA14182.1"/>
    </source>
</evidence>
<name>A0A094PSV1_9ZZZZ</name>
<keyword evidence="3" id="KW-0378">Hydrolase</keyword>
<feature type="domain" description="Peptidase M20 dimerisation" evidence="4">
    <location>
        <begin position="223"/>
        <end position="367"/>
    </location>
</feature>